<gene>
    <name evidence="1" type="ORF">ELS82_21295</name>
</gene>
<accession>A0A4Y8WAD4</accession>
<dbReference type="AlphaFoldDB" id="A0A4Y8WAD4"/>
<keyword evidence="2" id="KW-1185">Reference proteome</keyword>
<dbReference type="Proteomes" id="UP000297753">
    <property type="component" value="Unassembled WGS sequence"/>
</dbReference>
<proteinExistence type="predicted"/>
<protein>
    <submittedName>
        <fullName evidence="1">Uncharacterized protein</fullName>
    </submittedName>
</protein>
<evidence type="ECO:0000313" key="2">
    <source>
        <dbReference type="Proteomes" id="UP000297753"/>
    </source>
</evidence>
<dbReference type="OrthoDB" id="6267106at2"/>
<name>A0A4Y8WAD4_9VIBR</name>
<dbReference type="EMBL" id="SATR01000054">
    <property type="protein sequence ID" value="TFH89616.1"/>
    <property type="molecule type" value="Genomic_DNA"/>
</dbReference>
<comment type="caution">
    <text evidence="1">The sequence shown here is derived from an EMBL/GenBank/DDBJ whole genome shotgun (WGS) entry which is preliminary data.</text>
</comment>
<organism evidence="1 2">
    <name type="scientific">Vibrio ouci</name>
    <dbReference type="NCBI Taxonomy" id="2499078"/>
    <lineage>
        <taxon>Bacteria</taxon>
        <taxon>Pseudomonadati</taxon>
        <taxon>Pseudomonadota</taxon>
        <taxon>Gammaproteobacteria</taxon>
        <taxon>Vibrionales</taxon>
        <taxon>Vibrionaceae</taxon>
        <taxon>Vibrio</taxon>
    </lineage>
</organism>
<evidence type="ECO:0000313" key="1">
    <source>
        <dbReference type="EMBL" id="TFH89616.1"/>
    </source>
</evidence>
<sequence>MACNFNVKFGFDSKRAIREIQEKQDMANVLSGLLGMSVMLDIFARNGVIGSSYKVVTTDFELLGKSMHSSNPILVRQVENIAYRMATHSSITDQERMFWRCLYNEM</sequence>
<reference evidence="1 2" key="1">
    <citation type="submission" date="2019-01" db="EMBL/GenBank/DDBJ databases">
        <title>Vibrio BEI176 sp. nov, a marine bacterium isolated from China: eastern marignal seas.</title>
        <authorList>
            <person name="Li B."/>
        </authorList>
    </citation>
    <scope>NUCLEOTIDE SEQUENCE [LARGE SCALE GENOMIC DNA]</scope>
    <source>
        <strain evidence="1 2">BEI176</strain>
    </source>
</reference>
<dbReference type="RefSeq" id="WP_134837252.1">
    <property type="nucleotide sequence ID" value="NZ_SATR01000054.1"/>
</dbReference>